<keyword evidence="2" id="KW-1185">Reference proteome</keyword>
<proteinExistence type="predicted"/>
<gene>
    <name evidence="1" type="ORF">FOMPIDRAFT_121988</name>
</gene>
<reference evidence="1 2" key="1">
    <citation type="journal article" date="2012" name="Science">
        <title>The Paleozoic origin of enzymatic lignin decomposition reconstructed from 31 fungal genomes.</title>
        <authorList>
            <person name="Floudas D."/>
            <person name="Binder M."/>
            <person name="Riley R."/>
            <person name="Barry K."/>
            <person name="Blanchette R.A."/>
            <person name="Henrissat B."/>
            <person name="Martinez A.T."/>
            <person name="Otillar R."/>
            <person name="Spatafora J.W."/>
            <person name="Yadav J.S."/>
            <person name="Aerts A."/>
            <person name="Benoit I."/>
            <person name="Boyd A."/>
            <person name="Carlson A."/>
            <person name="Copeland A."/>
            <person name="Coutinho P.M."/>
            <person name="de Vries R.P."/>
            <person name="Ferreira P."/>
            <person name="Findley K."/>
            <person name="Foster B."/>
            <person name="Gaskell J."/>
            <person name="Glotzer D."/>
            <person name="Gorecki P."/>
            <person name="Heitman J."/>
            <person name="Hesse C."/>
            <person name="Hori C."/>
            <person name="Igarashi K."/>
            <person name="Jurgens J.A."/>
            <person name="Kallen N."/>
            <person name="Kersten P."/>
            <person name="Kohler A."/>
            <person name="Kuees U."/>
            <person name="Kumar T.K.A."/>
            <person name="Kuo A."/>
            <person name="LaButti K."/>
            <person name="Larrondo L.F."/>
            <person name="Lindquist E."/>
            <person name="Ling A."/>
            <person name="Lombard V."/>
            <person name="Lucas S."/>
            <person name="Lundell T."/>
            <person name="Martin R."/>
            <person name="McLaughlin D.J."/>
            <person name="Morgenstern I."/>
            <person name="Morin E."/>
            <person name="Murat C."/>
            <person name="Nagy L.G."/>
            <person name="Nolan M."/>
            <person name="Ohm R.A."/>
            <person name="Patyshakuliyeva A."/>
            <person name="Rokas A."/>
            <person name="Ruiz-Duenas F.J."/>
            <person name="Sabat G."/>
            <person name="Salamov A."/>
            <person name="Samejima M."/>
            <person name="Schmutz J."/>
            <person name="Slot J.C."/>
            <person name="St John F."/>
            <person name="Stenlid J."/>
            <person name="Sun H."/>
            <person name="Sun S."/>
            <person name="Syed K."/>
            <person name="Tsang A."/>
            <person name="Wiebenga A."/>
            <person name="Young D."/>
            <person name="Pisabarro A."/>
            <person name="Eastwood D.C."/>
            <person name="Martin F."/>
            <person name="Cullen D."/>
            <person name="Grigoriev I.V."/>
            <person name="Hibbett D.S."/>
        </authorList>
    </citation>
    <scope>NUCLEOTIDE SEQUENCE</scope>
    <source>
        <strain evidence="2">FP-58527</strain>
    </source>
</reference>
<dbReference type="EMBL" id="KE504141">
    <property type="protein sequence ID" value="EPT01598.1"/>
    <property type="molecule type" value="Genomic_DNA"/>
</dbReference>
<evidence type="ECO:0000313" key="1">
    <source>
        <dbReference type="EMBL" id="EPT01598.1"/>
    </source>
</evidence>
<name>S8EAB8_FOMSC</name>
<dbReference type="InParanoid" id="S8EAB8"/>
<dbReference type="HOGENOM" id="CLU_2757807_0_0_1"/>
<dbReference type="Proteomes" id="UP000015241">
    <property type="component" value="Unassembled WGS sequence"/>
</dbReference>
<accession>S8EAB8</accession>
<sequence length="70" mass="7144">MVVKGGPGLASGAAQLRVGIGSVSVALEARLTNVALRDGGMERSTDQLGRLLLAPHPGPHSSLETAKKDQ</sequence>
<dbReference type="AlphaFoldDB" id="S8EAB8"/>
<evidence type="ECO:0000313" key="2">
    <source>
        <dbReference type="Proteomes" id="UP000015241"/>
    </source>
</evidence>
<organism evidence="1 2">
    <name type="scientific">Fomitopsis schrenkii</name>
    <name type="common">Brown rot fungus</name>
    <dbReference type="NCBI Taxonomy" id="2126942"/>
    <lineage>
        <taxon>Eukaryota</taxon>
        <taxon>Fungi</taxon>
        <taxon>Dikarya</taxon>
        <taxon>Basidiomycota</taxon>
        <taxon>Agaricomycotina</taxon>
        <taxon>Agaricomycetes</taxon>
        <taxon>Polyporales</taxon>
        <taxon>Fomitopsis</taxon>
    </lineage>
</organism>
<protein>
    <submittedName>
        <fullName evidence="1">Uncharacterized protein</fullName>
    </submittedName>
</protein>